<protein>
    <submittedName>
        <fullName evidence="2">Uncharacterized protein</fullName>
    </submittedName>
</protein>
<dbReference type="EMBL" id="CAJNNW010034673">
    <property type="protein sequence ID" value="CAE8723512.1"/>
    <property type="molecule type" value="Genomic_DNA"/>
</dbReference>
<evidence type="ECO:0000256" key="1">
    <source>
        <dbReference type="SAM" id="MobiDB-lite"/>
    </source>
</evidence>
<dbReference type="AlphaFoldDB" id="A0A813LID5"/>
<dbReference type="Proteomes" id="UP000626109">
    <property type="component" value="Unassembled WGS sequence"/>
</dbReference>
<feature type="non-terminal residue" evidence="2">
    <location>
        <position position="81"/>
    </location>
</feature>
<evidence type="ECO:0000313" key="2">
    <source>
        <dbReference type="EMBL" id="CAE8723512.1"/>
    </source>
</evidence>
<accession>A0A813LID5</accession>
<comment type="caution">
    <text evidence="2">The sequence shown here is derived from an EMBL/GenBank/DDBJ whole genome shotgun (WGS) entry which is preliminary data.</text>
</comment>
<feature type="compositionally biased region" description="Low complexity" evidence="1">
    <location>
        <begin position="1"/>
        <end position="16"/>
    </location>
</feature>
<feature type="region of interest" description="Disordered" evidence="1">
    <location>
        <begin position="1"/>
        <end position="27"/>
    </location>
</feature>
<organism evidence="2 3">
    <name type="scientific">Polarella glacialis</name>
    <name type="common">Dinoflagellate</name>
    <dbReference type="NCBI Taxonomy" id="89957"/>
    <lineage>
        <taxon>Eukaryota</taxon>
        <taxon>Sar</taxon>
        <taxon>Alveolata</taxon>
        <taxon>Dinophyceae</taxon>
        <taxon>Suessiales</taxon>
        <taxon>Suessiaceae</taxon>
        <taxon>Polarella</taxon>
    </lineage>
</organism>
<evidence type="ECO:0000313" key="3">
    <source>
        <dbReference type="Proteomes" id="UP000626109"/>
    </source>
</evidence>
<gene>
    <name evidence="2" type="ORF">PGLA2088_LOCUS43189</name>
</gene>
<proteinExistence type="predicted"/>
<reference evidence="2" key="1">
    <citation type="submission" date="2021-02" db="EMBL/GenBank/DDBJ databases">
        <authorList>
            <person name="Dougan E. K."/>
            <person name="Rhodes N."/>
            <person name="Thang M."/>
            <person name="Chan C."/>
        </authorList>
    </citation>
    <scope>NUCLEOTIDE SEQUENCE</scope>
</reference>
<sequence length="81" mass="8687">MDKLRAALASSGPSASPRKHVSQDPATSASSAAALSICLGVRNVTLEILAATQDVREQELVHQVHLEQVEKLRGLRESLDQ</sequence>
<name>A0A813LID5_POLGL</name>